<feature type="chain" id="PRO_5043812103" description="SLH domain-containing protein" evidence="2">
    <location>
        <begin position="24"/>
        <end position="381"/>
    </location>
</feature>
<evidence type="ECO:0000256" key="1">
    <source>
        <dbReference type="ARBA" id="ARBA00022737"/>
    </source>
</evidence>
<gene>
    <name evidence="4" type="ORF">NE579_10690</name>
</gene>
<evidence type="ECO:0000313" key="4">
    <source>
        <dbReference type="EMBL" id="MCQ4770921.1"/>
    </source>
</evidence>
<evidence type="ECO:0000256" key="2">
    <source>
        <dbReference type="SAM" id="SignalP"/>
    </source>
</evidence>
<dbReference type="InterPro" id="IPR001119">
    <property type="entry name" value="SLH_dom"/>
</dbReference>
<name>A0AAW5JL60_9FIRM</name>
<feature type="domain" description="SLH" evidence="3">
    <location>
        <begin position="236"/>
        <end position="301"/>
    </location>
</feature>
<dbReference type="AlphaFoldDB" id="A0AAW5JL60"/>
<dbReference type="RefSeq" id="WP_256304248.1">
    <property type="nucleotide sequence ID" value="NZ_JANFYS010000021.1"/>
</dbReference>
<keyword evidence="2" id="KW-0732">Signal</keyword>
<accession>A0AAW5JL60</accession>
<evidence type="ECO:0000313" key="5">
    <source>
        <dbReference type="Proteomes" id="UP001204562"/>
    </source>
</evidence>
<evidence type="ECO:0000259" key="3">
    <source>
        <dbReference type="PROSITE" id="PS51272"/>
    </source>
</evidence>
<proteinExistence type="predicted"/>
<comment type="caution">
    <text evidence="4">The sequence shown here is derived from an EMBL/GenBank/DDBJ whole genome shotgun (WGS) entry which is preliminary data.</text>
</comment>
<organism evidence="4 5">
    <name type="scientific">Intestinimonas massiliensis</name>
    <name type="common">ex Afouda et al. 2020</name>
    <dbReference type="NCBI Taxonomy" id="1673721"/>
    <lineage>
        <taxon>Bacteria</taxon>
        <taxon>Bacillati</taxon>
        <taxon>Bacillota</taxon>
        <taxon>Clostridia</taxon>
        <taxon>Eubacteriales</taxon>
        <taxon>Intestinimonas</taxon>
    </lineage>
</organism>
<feature type="signal peptide" evidence="2">
    <location>
        <begin position="1"/>
        <end position="23"/>
    </location>
</feature>
<keyword evidence="1" id="KW-0677">Repeat</keyword>
<protein>
    <recommendedName>
        <fullName evidence="3">SLH domain-containing protein</fullName>
    </recommendedName>
</protein>
<dbReference type="EMBL" id="JANFYS010000021">
    <property type="protein sequence ID" value="MCQ4770921.1"/>
    <property type="molecule type" value="Genomic_DNA"/>
</dbReference>
<dbReference type="PROSITE" id="PS51272">
    <property type="entry name" value="SLH"/>
    <property type="match status" value="1"/>
</dbReference>
<sequence>MMRKQAAALLLALTLLGGAVTLAVSGGTSGDPLVSKSYVDGTYVPALTARAEERAAKRHEETYAAAADRLEAEADLYAARAGVLTGEGSYHAAFTDIRLKQGDVVQVSAGSGFLLLAGEASLFCPSGKVLDLSNGWEKSTGALTLDRRYLAVENTVAAVTVTSPTAVLSLEGFYRLTGSGATDYNALADAMKALGLFKGSDTAYGSGYDLEQPPTRIQGLIMFLRLLGEEETALATTAQNPFADVPAWAGPYAAYAYEKGYTKGVDSAARLFGTDSAIKAEEYMTFVLRALGYRDSGESPDFIWDASLQKAQELGVLTAGEYRLLAESRFLRAQVVYVSYFALDAAYKEGGTLLARLESSGTLAPDAVRQVRSGVTVSRLN</sequence>
<dbReference type="Proteomes" id="UP001204562">
    <property type="component" value="Unassembled WGS sequence"/>
</dbReference>
<reference evidence="4" key="1">
    <citation type="submission" date="2022-06" db="EMBL/GenBank/DDBJ databases">
        <title>Isolation of gut microbiota from human fecal samples.</title>
        <authorList>
            <person name="Pamer E.G."/>
            <person name="Barat B."/>
            <person name="Waligurski E."/>
            <person name="Medina S."/>
            <person name="Paddock L."/>
            <person name="Mostad J."/>
        </authorList>
    </citation>
    <scope>NUCLEOTIDE SEQUENCE</scope>
    <source>
        <strain evidence="4">DFI.9.91</strain>
    </source>
</reference>